<dbReference type="Proteomes" id="UP001151516">
    <property type="component" value="Unassembled WGS sequence"/>
</dbReference>
<proteinExistence type="predicted"/>
<dbReference type="Pfam" id="PF00657">
    <property type="entry name" value="Lipase_GDSL"/>
    <property type="match status" value="1"/>
</dbReference>
<evidence type="ECO:0008006" key="5">
    <source>
        <dbReference type="Google" id="ProtNLM"/>
    </source>
</evidence>
<gene>
    <name evidence="3" type="ORF">IWW39_003310</name>
</gene>
<keyword evidence="4" id="KW-1185">Reference proteome</keyword>
<reference evidence="3" key="1">
    <citation type="submission" date="2022-07" db="EMBL/GenBank/DDBJ databases">
        <title>Phylogenomic reconstructions and comparative analyses of Kickxellomycotina fungi.</title>
        <authorList>
            <person name="Reynolds N.K."/>
            <person name="Stajich J.E."/>
            <person name="Barry K."/>
            <person name="Grigoriev I.V."/>
            <person name="Crous P."/>
            <person name="Smith M.E."/>
        </authorList>
    </citation>
    <scope>NUCLEOTIDE SEQUENCE</scope>
    <source>
        <strain evidence="3">CBS 109367</strain>
    </source>
</reference>
<evidence type="ECO:0000313" key="3">
    <source>
        <dbReference type="EMBL" id="KAJ2686912.1"/>
    </source>
</evidence>
<dbReference type="OrthoDB" id="1600564at2759"/>
<dbReference type="CDD" id="cd01846">
    <property type="entry name" value="fatty_acyltransferase_like"/>
    <property type="match status" value="1"/>
</dbReference>
<evidence type="ECO:0000313" key="4">
    <source>
        <dbReference type="Proteomes" id="UP001151516"/>
    </source>
</evidence>
<feature type="signal peptide" evidence="2">
    <location>
        <begin position="1"/>
        <end position="20"/>
    </location>
</feature>
<dbReference type="AlphaFoldDB" id="A0A9W8GHV5"/>
<dbReference type="InterPro" id="IPR036514">
    <property type="entry name" value="SGNH_hydro_sf"/>
</dbReference>
<keyword evidence="2" id="KW-0732">Signal</keyword>
<dbReference type="InterPro" id="IPR051058">
    <property type="entry name" value="GDSL_Est/Lipase"/>
</dbReference>
<dbReference type="InterPro" id="IPR001087">
    <property type="entry name" value="GDSL"/>
</dbReference>
<evidence type="ECO:0000256" key="1">
    <source>
        <dbReference type="ARBA" id="ARBA00022801"/>
    </source>
</evidence>
<dbReference type="PANTHER" id="PTHR45648:SF22">
    <property type="entry name" value="GDSL LIPASE_ACYLHYDROLASE FAMILY PROTEIN (AFU_ORTHOLOGUE AFUA_4G14700)"/>
    <property type="match status" value="1"/>
</dbReference>
<feature type="chain" id="PRO_5040951245" description="Phosphatidylcholine-sterol acyltransferase" evidence="2">
    <location>
        <begin position="21"/>
        <end position="350"/>
    </location>
</feature>
<accession>A0A9W8GHV5</accession>
<keyword evidence="1" id="KW-0378">Hydrolase</keyword>
<name>A0A9W8GHV5_9FUNG</name>
<evidence type="ECO:0000256" key="2">
    <source>
        <dbReference type="SAM" id="SignalP"/>
    </source>
</evidence>
<dbReference type="EMBL" id="JANBTX010000090">
    <property type="protein sequence ID" value="KAJ2686912.1"/>
    <property type="molecule type" value="Genomic_DNA"/>
</dbReference>
<dbReference type="SUPFAM" id="SSF52266">
    <property type="entry name" value="SGNH hydrolase"/>
    <property type="match status" value="1"/>
</dbReference>
<dbReference type="GO" id="GO:0016788">
    <property type="term" value="F:hydrolase activity, acting on ester bonds"/>
    <property type="evidence" value="ECO:0007669"/>
    <property type="project" value="InterPro"/>
</dbReference>
<sequence length="350" mass="37758">MKLYLSSLAVLSIAAAIVDAANPTLYIFGDSLSDIGTLKTLTFGLVPSKSYWEGRFSSGPVWNEYLAKLLNFNLYNRAIGGSTSDNDHSTLIDILDINIPSTENQMDFFKLINPQYSKDETRSKDIAVLEVGANDFIANKAALKSGNMTVSFFVDRLSSTVVSQLETLRAIGFKNIVLTNLATTQHTPMTKAEGIDDLATKVVTEYNQKLATVANAWAAKASDLSSFMISDIGSFLTLTIKSPAIIAALGLTDVTTACISVGASDYSLKTLISLAMGEDSGGSACSNPSTNYFFDDVHPAERIHRLFGYYSFSEITAKAQNSVFELNEANILSLISKYNLGTPAPKPATI</sequence>
<comment type="caution">
    <text evidence="3">The sequence shown here is derived from an EMBL/GenBank/DDBJ whole genome shotgun (WGS) entry which is preliminary data.</text>
</comment>
<protein>
    <recommendedName>
        <fullName evidence="5">Phosphatidylcholine-sterol acyltransferase</fullName>
    </recommendedName>
</protein>
<organism evidence="3 4">
    <name type="scientific">Coemansia spiralis</name>
    <dbReference type="NCBI Taxonomy" id="417178"/>
    <lineage>
        <taxon>Eukaryota</taxon>
        <taxon>Fungi</taxon>
        <taxon>Fungi incertae sedis</taxon>
        <taxon>Zoopagomycota</taxon>
        <taxon>Kickxellomycotina</taxon>
        <taxon>Kickxellomycetes</taxon>
        <taxon>Kickxellales</taxon>
        <taxon>Kickxellaceae</taxon>
        <taxon>Coemansia</taxon>
    </lineage>
</organism>
<dbReference type="PANTHER" id="PTHR45648">
    <property type="entry name" value="GDSL LIPASE/ACYLHYDROLASE FAMILY PROTEIN (AFU_ORTHOLOGUE AFUA_4G14700)"/>
    <property type="match status" value="1"/>
</dbReference>
<dbReference type="Gene3D" id="3.40.50.1110">
    <property type="entry name" value="SGNH hydrolase"/>
    <property type="match status" value="1"/>
</dbReference>